<dbReference type="EMBL" id="LAZR01042447">
    <property type="protein sequence ID" value="KKL09514.1"/>
    <property type="molecule type" value="Genomic_DNA"/>
</dbReference>
<dbReference type="InterPro" id="IPR043135">
    <property type="entry name" value="Fur_C"/>
</dbReference>
<comment type="caution">
    <text evidence="7">The sequence shown here is derived from an EMBL/GenBank/DDBJ whole genome shotgun (WGS) entry which is preliminary data.</text>
</comment>
<keyword evidence="5" id="KW-0238">DNA-binding</keyword>
<protein>
    <recommendedName>
        <fullName evidence="8">Transcriptional repressor</fullName>
    </recommendedName>
</protein>
<dbReference type="GO" id="GO:0000976">
    <property type="term" value="F:transcription cis-regulatory region binding"/>
    <property type="evidence" value="ECO:0007669"/>
    <property type="project" value="TreeGrafter"/>
</dbReference>
<dbReference type="GO" id="GO:0008270">
    <property type="term" value="F:zinc ion binding"/>
    <property type="evidence" value="ECO:0007669"/>
    <property type="project" value="TreeGrafter"/>
</dbReference>
<dbReference type="GO" id="GO:0045892">
    <property type="term" value="P:negative regulation of DNA-templated transcription"/>
    <property type="evidence" value="ECO:0007669"/>
    <property type="project" value="TreeGrafter"/>
</dbReference>
<reference evidence="7" key="1">
    <citation type="journal article" date="2015" name="Nature">
        <title>Complex archaea that bridge the gap between prokaryotes and eukaryotes.</title>
        <authorList>
            <person name="Spang A."/>
            <person name="Saw J.H."/>
            <person name="Jorgensen S.L."/>
            <person name="Zaremba-Niedzwiedzka K."/>
            <person name="Martijn J."/>
            <person name="Lind A.E."/>
            <person name="van Eijk R."/>
            <person name="Schleper C."/>
            <person name="Guy L."/>
            <person name="Ettema T.J."/>
        </authorList>
    </citation>
    <scope>NUCLEOTIDE SEQUENCE</scope>
</reference>
<name>A0A0F9AIT1_9ZZZZ</name>
<sequence length="127" mass="14717">VRSTVTHPTASWIYDQLKKEISSLSLGTVYRNLNILTEQGVIRKFDFGSTFDRYDADISPHYHFCCERCGSFVDLETPVDEGLNKEIEKITDFKISSHRIEFYGLCDKCLNARKPRELVSSQRFKKS</sequence>
<evidence type="ECO:0008006" key="8">
    <source>
        <dbReference type="Google" id="ProtNLM"/>
    </source>
</evidence>
<keyword evidence="4" id="KW-0805">Transcription regulation</keyword>
<dbReference type="GO" id="GO:0003700">
    <property type="term" value="F:DNA-binding transcription factor activity"/>
    <property type="evidence" value="ECO:0007669"/>
    <property type="project" value="InterPro"/>
</dbReference>
<dbReference type="CDD" id="cd07153">
    <property type="entry name" value="Fur_like"/>
    <property type="match status" value="1"/>
</dbReference>
<dbReference type="SUPFAM" id="SSF46785">
    <property type="entry name" value="Winged helix' DNA-binding domain"/>
    <property type="match status" value="1"/>
</dbReference>
<keyword evidence="2" id="KW-0678">Repressor</keyword>
<keyword evidence="6" id="KW-0804">Transcription</keyword>
<dbReference type="PANTHER" id="PTHR33202:SF7">
    <property type="entry name" value="FERRIC UPTAKE REGULATION PROTEIN"/>
    <property type="match status" value="1"/>
</dbReference>
<evidence type="ECO:0000256" key="4">
    <source>
        <dbReference type="ARBA" id="ARBA00023015"/>
    </source>
</evidence>
<dbReference type="Gene3D" id="1.10.10.10">
    <property type="entry name" value="Winged helix-like DNA-binding domain superfamily/Winged helix DNA-binding domain"/>
    <property type="match status" value="1"/>
</dbReference>
<evidence type="ECO:0000256" key="3">
    <source>
        <dbReference type="ARBA" id="ARBA00022833"/>
    </source>
</evidence>
<evidence type="ECO:0000313" key="7">
    <source>
        <dbReference type="EMBL" id="KKL09514.1"/>
    </source>
</evidence>
<feature type="non-terminal residue" evidence="7">
    <location>
        <position position="1"/>
    </location>
</feature>
<dbReference type="InterPro" id="IPR036390">
    <property type="entry name" value="WH_DNA-bd_sf"/>
</dbReference>
<dbReference type="AlphaFoldDB" id="A0A0F9AIT1"/>
<dbReference type="Gene3D" id="3.30.1490.190">
    <property type="match status" value="1"/>
</dbReference>
<evidence type="ECO:0000256" key="6">
    <source>
        <dbReference type="ARBA" id="ARBA00023163"/>
    </source>
</evidence>
<organism evidence="7">
    <name type="scientific">marine sediment metagenome</name>
    <dbReference type="NCBI Taxonomy" id="412755"/>
    <lineage>
        <taxon>unclassified sequences</taxon>
        <taxon>metagenomes</taxon>
        <taxon>ecological metagenomes</taxon>
    </lineage>
</organism>
<evidence type="ECO:0000256" key="1">
    <source>
        <dbReference type="ARBA" id="ARBA00007957"/>
    </source>
</evidence>
<comment type="similarity">
    <text evidence="1">Belongs to the Fur family.</text>
</comment>
<keyword evidence="3" id="KW-0862">Zinc</keyword>
<dbReference type="InterPro" id="IPR002481">
    <property type="entry name" value="FUR"/>
</dbReference>
<dbReference type="Pfam" id="PF01475">
    <property type="entry name" value="FUR"/>
    <property type="match status" value="1"/>
</dbReference>
<evidence type="ECO:0000256" key="5">
    <source>
        <dbReference type="ARBA" id="ARBA00023125"/>
    </source>
</evidence>
<proteinExistence type="inferred from homology"/>
<dbReference type="GO" id="GO:1900376">
    <property type="term" value="P:regulation of secondary metabolite biosynthetic process"/>
    <property type="evidence" value="ECO:0007669"/>
    <property type="project" value="TreeGrafter"/>
</dbReference>
<gene>
    <name evidence="7" type="ORF">LCGC14_2565110</name>
</gene>
<dbReference type="InterPro" id="IPR036388">
    <property type="entry name" value="WH-like_DNA-bd_sf"/>
</dbReference>
<dbReference type="PANTHER" id="PTHR33202">
    <property type="entry name" value="ZINC UPTAKE REGULATION PROTEIN"/>
    <property type="match status" value="1"/>
</dbReference>
<evidence type="ECO:0000256" key="2">
    <source>
        <dbReference type="ARBA" id="ARBA00022491"/>
    </source>
</evidence>
<accession>A0A0F9AIT1</accession>